<keyword evidence="6" id="KW-1185">Reference proteome</keyword>
<dbReference type="InterPro" id="IPR012978">
    <property type="entry name" value="HEAT_RRP12"/>
</dbReference>
<dbReference type="Pfam" id="PF25772">
    <property type="entry name" value="HEAT_RRP12_N"/>
    <property type="match status" value="1"/>
</dbReference>
<evidence type="ECO:0000259" key="3">
    <source>
        <dbReference type="Pfam" id="PF08161"/>
    </source>
</evidence>
<gene>
    <name evidence="5" type="ORF">SSX86_023464</name>
</gene>
<feature type="compositionally biased region" description="Low complexity" evidence="1">
    <location>
        <begin position="1059"/>
        <end position="1069"/>
    </location>
</feature>
<evidence type="ECO:0000259" key="2">
    <source>
        <dbReference type="Pfam" id="PF06136"/>
    </source>
</evidence>
<feature type="region of interest" description="Disordered" evidence="1">
    <location>
        <begin position="1124"/>
        <end position="1144"/>
    </location>
</feature>
<dbReference type="Proteomes" id="UP001408789">
    <property type="component" value="Unassembled WGS sequence"/>
</dbReference>
<evidence type="ECO:0000256" key="1">
    <source>
        <dbReference type="SAM" id="MobiDB-lite"/>
    </source>
</evidence>
<dbReference type="Pfam" id="PF06136">
    <property type="entry name" value="SOK"/>
    <property type="match status" value="1"/>
</dbReference>
<comment type="caution">
    <text evidence="5">The sequence shown here is derived from an EMBL/GenBank/DDBJ whole genome shotgun (WGS) entry which is preliminary data.</text>
</comment>
<dbReference type="InterPro" id="IPR057860">
    <property type="entry name" value="HEAT_RRP12_N"/>
</dbReference>
<evidence type="ECO:0000259" key="4">
    <source>
        <dbReference type="Pfam" id="PF25772"/>
    </source>
</evidence>
<reference evidence="5 6" key="1">
    <citation type="submission" date="2024-04" db="EMBL/GenBank/DDBJ databases">
        <title>The reference genome of an endangered Asteraceae, Deinandra increscens subsp. villosa, native to the Central Coast of California.</title>
        <authorList>
            <person name="Guilliams M."/>
            <person name="Hasenstab-Lehman K."/>
            <person name="Meyer R."/>
            <person name="Mcevoy S."/>
        </authorList>
    </citation>
    <scope>NUCLEOTIDE SEQUENCE [LARGE SCALE GENOMIC DNA]</scope>
    <source>
        <tissue evidence="5">Leaf</tissue>
    </source>
</reference>
<dbReference type="InterPro" id="IPR048351">
    <property type="entry name" value="SOK_DIX"/>
</dbReference>
<protein>
    <submittedName>
        <fullName evidence="5">Uncharacterized protein</fullName>
    </submittedName>
</protein>
<feature type="region of interest" description="Disordered" evidence="1">
    <location>
        <begin position="1052"/>
        <end position="1072"/>
    </location>
</feature>
<proteinExistence type="predicted"/>
<name>A0AAP0CQX6_9ASTR</name>
<dbReference type="Pfam" id="PF08161">
    <property type="entry name" value="RRP12_HEAT"/>
    <property type="match status" value="1"/>
</dbReference>
<feature type="compositionally biased region" description="Low complexity" evidence="1">
    <location>
        <begin position="1134"/>
        <end position="1144"/>
    </location>
</feature>
<feature type="domain" description="RRP12 N-terminal HEAT" evidence="4">
    <location>
        <begin position="124"/>
        <end position="170"/>
    </location>
</feature>
<feature type="domain" description="SOSEKI DIX-like" evidence="2">
    <location>
        <begin position="872"/>
        <end position="960"/>
    </location>
</feature>
<feature type="region of interest" description="Disordered" evidence="1">
    <location>
        <begin position="982"/>
        <end position="1012"/>
    </location>
</feature>
<dbReference type="InterPro" id="IPR016024">
    <property type="entry name" value="ARM-type_fold"/>
</dbReference>
<dbReference type="EMBL" id="JBCNJP010000023">
    <property type="protein sequence ID" value="KAK9058622.1"/>
    <property type="molecule type" value="Genomic_DNA"/>
</dbReference>
<sequence length="1294" mass="145307">MDCRVACFVDACQSLDELFLSSSDHPFHRRMIDYLITEISPAVLREKSEYVSGPLIQSHWLIVTVGHRTSTCSSSWSDHHVSQLFGILLRFIIADPPLKDVMQGFQETSLLSPASEAIASTFESLPLMSPEFSTKILNLFKPLLALHQPAATRKITDALYLLCLQPTIEVSPEALVDLLCSLATSVSSNEMSGDNLTFTARVLNDGMKKVFSLSRQTCVFNLPVVFSAFKDILASELEEPVSVAAEALKSLIHTCIDQALINEGVDQITESGRVRKSAPTITEKLCAIFESLLNYRFGVDHITESGRVRKSTPTIIEKLCATVESLLDYRFAAVWDMSFQVIAAMFVKLGEFSSYFLRGALKSMEDMQKLPEEDFFYRKQLHDCMGVAVAALGPETFLKLLPLNVEAQHLSDVNTWLFPILRQHIVGARLSFFNESLLDSIRLLKLKSAKHKQEGRIHSARSIDRLVCSVWSLLPSFCNYPVDTAESFKDLATELCHSLRLESDFHGVICLSLQKLIQQNKRIKEGGNEASGEANISQQHAVFLYTSEVAACNLDVLRSSAHEILSTLFTIFMKSSKEDGGSLKITIGEFASIADKSVVSWLFKNIIHELLESIKVTGKVQNPRRVTSMAINNSLIEQGKLYDLAVALLPGLGTKEVDLLFVAVEYELKHDGSFIATRFEELFKLMFEVRFSCPFSAKQRLDCLYLLTAHVLKDNSEQMKPKIVASFVAGIVRGLKEPDKKTRNKAYETIRQIGHACMDENKGGSKEKLYNFFNMVHNAAGLAGETPYIISAAMRGVAHLTNEFYDYLLPHAFNVLPSTFLLLQRKNRKINKRNSQIVEVLKERNRTIRTHRRRRQPEAEMELISPRNRRKVPVVYYLCRNRQLEHPHFIEVALVSPDGLYLRDVIEKFDSVRGRGMASMYSWSCKRSYKNAFVWNDLGEDDLVVPARENEYILKGSELVEEHNSGRFVAARNIKSQNVEQLAESPSSITRDDYSSSTNIIGTETKTSQDDDGKYKIYKSSHGLSDASTQTDEHVKLQETCTRSFLTDNGHVASLTNDSPPSSSGACSSTHKTDTLESLMKADNYHFNTSEKLEEQQEDQDYEVPTNTKIRALLQLISCGSISSQDNDFSQDLSCRSRPSDSKLSSRLLSSSSVMLGELDCLSENPRFMGMKLGDKEYFSGSLVETKSLKNEEISNLKRSSSYRLNECTPRSIMGSLSKHSRSTSMRFCEDPNSCVQSPCISNNGSKRITVPGLAKKPSKRMESFGDNKENVNKIEERARVIIHLEANDLPVLN</sequence>
<dbReference type="PANTHER" id="PTHR48445:SF1">
    <property type="entry name" value="OS02G0782100 PROTEIN"/>
    <property type="match status" value="1"/>
</dbReference>
<feature type="compositionally biased region" description="Polar residues" evidence="1">
    <location>
        <begin position="1124"/>
        <end position="1133"/>
    </location>
</feature>
<evidence type="ECO:0000313" key="5">
    <source>
        <dbReference type="EMBL" id="KAK9058622.1"/>
    </source>
</evidence>
<dbReference type="PANTHER" id="PTHR48445">
    <property type="entry name" value="OS02G0782100 PROTEIN"/>
    <property type="match status" value="1"/>
</dbReference>
<dbReference type="SUPFAM" id="SSF48371">
    <property type="entry name" value="ARM repeat"/>
    <property type="match status" value="1"/>
</dbReference>
<organism evidence="5 6">
    <name type="scientific">Deinandra increscens subsp. villosa</name>
    <dbReference type="NCBI Taxonomy" id="3103831"/>
    <lineage>
        <taxon>Eukaryota</taxon>
        <taxon>Viridiplantae</taxon>
        <taxon>Streptophyta</taxon>
        <taxon>Embryophyta</taxon>
        <taxon>Tracheophyta</taxon>
        <taxon>Spermatophyta</taxon>
        <taxon>Magnoliopsida</taxon>
        <taxon>eudicotyledons</taxon>
        <taxon>Gunneridae</taxon>
        <taxon>Pentapetalae</taxon>
        <taxon>asterids</taxon>
        <taxon>campanulids</taxon>
        <taxon>Asterales</taxon>
        <taxon>Asteraceae</taxon>
        <taxon>Asteroideae</taxon>
        <taxon>Heliantheae alliance</taxon>
        <taxon>Madieae</taxon>
        <taxon>Madiinae</taxon>
        <taxon>Deinandra</taxon>
    </lineage>
</organism>
<accession>A0AAP0CQX6</accession>
<evidence type="ECO:0000313" key="6">
    <source>
        <dbReference type="Proteomes" id="UP001408789"/>
    </source>
</evidence>
<feature type="domain" description="RRP12 HEAT" evidence="3">
    <location>
        <begin position="308"/>
        <end position="574"/>
    </location>
</feature>
<feature type="compositionally biased region" description="Polar residues" evidence="1">
    <location>
        <begin position="982"/>
        <end position="1006"/>
    </location>
</feature>